<comment type="subcellular location">
    <subcellularLocation>
        <location evidence="1">Membrane</location>
        <topology evidence="1">Multi-pass membrane protein</topology>
    </subcellularLocation>
</comment>
<feature type="transmembrane region" description="Helical" evidence="5">
    <location>
        <begin position="413"/>
        <end position="434"/>
    </location>
</feature>
<evidence type="ECO:0000256" key="2">
    <source>
        <dbReference type="ARBA" id="ARBA00022692"/>
    </source>
</evidence>
<evidence type="ECO:0000256" key="5">
    <source>
        <dbReference type="SAM" id="Phobius"/>
    </source>
</evidence>
<feature type="transmembrane region" description="Helical" evidence="5">
    <location>
        <begin position="355"/>
        <end position="377"/>
    </location>
</feature>
<comment type="caution">
    <text evidence="6">The sequence shown here is derived from an EMBL/GenBank/DDBJ whole genome shotgun (WGS) entry which is preliminary data.</text>
</comment>
<proteinExistence type="predicted"/>
<dbReference type="eggNOG" id="COG2244">
    <property type="taxonomic scope" value="Bacteria"/>
</dbReference>
<dbReference type="Proteomes" id="UP000014174">
    <property type="component" value="Unassembled WGS sequence"/>
</dbReference>
<keyword evidence="3 5" id="KW-1133">Transmembrane helix</keyword>
<evidence type="ECO:0000313" key="6">
    <source>
        <dbReference type="EMBL" id="EOR94021.1"/>
    </source>
</evidence>
<evidence type="ECO:0000256" key="4">
    <source>
        <dbReference type="ARBA" id="ARBA00023136"/>
    </source>
</evidence>
<keyword evidence="4 5" id="KW-0472">Membrane</keyword>
<dbReference type="InterPro" id="IPR002797">
    <property type="entry name" value="Polysacc_synth"/>
</dbReference>
<dbReference type="EMBL" id="AQPN01000100">
    <property type="protein sequence ID" value="EOR94021.1"/>
    <property type="molecule type" value="Genomic_DNA"/>
</dbReference>
<evidence type="ECO:0000313" key="7">
    <source>
        <dbReference type="Proteomes" id="UP000014174"/>
    </source>
</evidence>
<feature type="transmembrane region" description="Helical" evidence="5">
    <location>
        <begin position="287"/>
        <end position="306"/>
    </location>
</feature>
<feature type="transmembrane region" description="Helical" evidence="5">
    <location>
        <begin position="42"/>
        <end position="64"/>
    </location>
</feature>
<evidence type="ECO:0000256" key="1">
    <source>
        <dbReference type="ARBA" id="ARBA00004141"/>
    </source>
</evidence>
<keyword evidence="2 5" id="KW-0812">Transmembrane</keyword>
<feature type="transmembrane region" description="Helical" evidence="5">
    <location>
        <begin position="383"/>
        <end position="401"/>
    </location>
</feature>
<dbReference type="Pfam" id="PF01943">
    <property type="entry name" value="Polysacc_synt"/>
    <property type="match status" value="1"/>
</dbReference>
<dbReference type="PANTHER" id="PTHR43424">
    <property type="entry name" value="LOCUS PUTATIVE PROTEIN 1-RELATED"/>
    <property type="match status" value="1"/>
</dbReference>
<feature type="transmembrane region" description="Helical" evidence="5">
    <location>
        <begin position="115"/>
        <end position="135"/>
    </location>
</feature>
<feature type="transmembrane region" description="Helical" evidence="5">
    <location>
        <begin position="168"/>
        <end position="189"/>
    </location>
</feature>
<keyword evidence="7" id="KW-1185">Reference proteome</keyword>
<feature type="transmembrane region" description="Helical" evidence="5">
    <location>
        <begin position="85"/>
        <end position="103"/>
    </location>
</feature>
<feature type="transmembrane region" description="Helical" evidence="5">
    <location>
        <begin position="440"/>
        <end position="457"/>
    </location>
</feature>
<dbReference type="RefSeq" id="WP_016196086.1">
    <property type="nucleotide sequence ID" value="NZ_AQPN01000100.1"/>
</dbReference>
<feature type="transmembrane region" description="Helical" evidence="5">
    <location>
        <begin position="210"/>
        <end position="234"/>
    </location>
</feature>
<feature type="transmembrane region" description="Helical" evidence="5">
    <location>
        <begin position="326"/>
        <end position="343"/>
    </location>
</feature>
<accession>R9GQL5</accession>
<dbReference type="GO" id="GO:0016020">
    <property type="term" value="C:membrane"/>
    <property type="evidence" value="ECO:0007669"/>
    <property type="project" value="UniProtKB-SubCell"/>
</dbReference>
<dbReference type="PANTHER" id="PTHR43424:SF1">
    <property type="entry name" value="LOCUS PUTATIVE PROTEIN 1-RELATED"/>
    <property type="match status" value="1"/>
</dbReference>
<dbReference type="STRING" id="1150600.ADIARSV_2855"/>
<reference evidence="6 7" key="1">
    <citation type="journal article" date="2013" name="Genome Announc.">
        <title>Draft Genome Sequence of Arcticibacter svalbardensis Strain MN12-7T, a Member of the Family Sphingobacteriaceae Isolated from an Arctic Soil Sample.</title>
        <authorList>
            <person name="Shivaji S."/>
            <person name="Ara S."/>
            <person name="Prasad S."/>
            <person name="Manasa B.P."/>
            <person name="Begum Z."/>
            <person name="Singh A."/>
            <person name="Kumar Pinnaka A."/>
        </authorList>
    </citation>
    <scope>NUCLEOTIDE SEQUENCE [LARGE SCALE GENOMIC DNA]</scope>
    <source>
        <strain evidence="6 7">MN12-7</strain>
    </source>
</reference>
<evidence type="ECO:0000256" key="3">
    <source>
        <dbReference type="ARBA" id="ARBA00022989"/>
    </source>
</evidence>
<dbReference type="InterPro" id="IPR052556">
    <property type="entry name" value="PolySynth_Transporter"/>
</dbReference>
<dbReference type="CDD" id="cd13128">
    <property type="entry name" value="MATE_Wzx_like"/>
    <property type="match status" value="1"/>
</dbReference>
<organism evidence="6 7">
    <name type="scientific">Arcticibacter svalbardensis MN12-7</name>
    <dbReference type="NCBI Taxonomy" id="1150600"/>
    <lineage>
        <taxon>Bacteria</taxon>
        <taxon>Pseudomonadati</taxon>
        <taxon>Bacteroidota</taxon>
        <taxon>Sphingobacteriia</taxon>
        <taxon>Sphingobacteriales</taxon>
        <taxon>Sphingobacteriaceae</taxon>
        <taxon>Arcticibacter</taxon>
    </lineage>
</organism>
<protein>
    <submittedName>
        <fullName evidence="6">Membrane protein involved in the export of O-antigen, teichoic acid lipoteichoic acid</fullName>
    </submittedName>
</protein>
<feature type="transmembrane region" description="Helical" evidence="5">
    <location>
        <begin position="12"/>
        <end position="30"/>
    </location>
</feature>
<sequence>MASSKKNYFYNLTLTAINLLFPIISFPYASRILGPYGIGKTQFILTFAQYFALIAALGIPVYGIREIAKVKNSPDALSKTFSELFIIYFCSSAILGLCYLIIVSNFPTLKNDHSLYVSASLIVFIGFSSIDWFYAGIQEFKIIAIRSTIIKVLSLICLFIFVKSRDDLFIFFLISLGTLLGNNIINSVAVWKRVKLITKGLNFIIHRRPLLLVFGTTLASSMYTLFDVLILGFLADENAVGYYVAGVKLVKVSIPIVTSMGIVLMPKIVSQLHQKSISEFYVLIRKSYEFVVFLSIPICFGLFLLAKEFILLFSGQEFLVATNSMKILSSLPFIIGMGYLLGIQILTTSSHDKQMLFCVCSGMVASLLFNVVLIPHFKQDGAAAANVLSEVIVTAGYYYFVRKQYDLDLKVRPIVCALLSSLIFIPVVYFTRIFFYERDVFILLVSIPVNFLFYSFFQHYVFKNIIIEEGLNVIKQKLKFQNK</sequence>
<feature type="transmembrane region" description="Helical" evidence="5">
    <location>
        <begin position="142"/>
        <end position="162"/>
    </location>
</feature>
<gene>
    <name evidence="6" type="ORF">ADIARSV_2855</name>
</gene>
<name>R9GQL5_9SPHI</name>
<dbReference type="AlphaFoldDB" id="R9GQL5"/>
<feature type="transmembrane region" description="Helical" evidence="5">
    <location>
        <begin position="240"/>
        <end position="266"/>
    </location>
</feature>